<dbReference type="GO" id="GO:0000151">
    <property type="term" value="C:ubiquitin ligase complex"/>
    <property type="evidence" value="ECO:0007669"/>
    <property type="project" value="TreeGrafter"/>
</dbReference>
<dbReference type="GO" id="GO:0006513">
    <property type="term" value="P:protein monoubiquitination"/>
    <property type="evidence" value="ECO:0007669"/>
    <property type="project" value="TreeGrafter"/>
</dbReference>
<dbReference type="GO" id="GO:0043161">
    <property type="term" value="P:proteasome-mediated ubiquitin-dependent protein catabolic process"/>
    <property type="evidence" value="ECO:0007669"/>
    <property type="project" value="TreeGrafter"/>
</dbReference>
<dbReference type="GO" id="GO:0030332">
    <property type="term" value="F:cyclin binding"/>
    <property type="evidence" value="ECO:0007669"/>
    <property type="project" value="TreeGrafter"/>
</dbReference>
<dbReference type="Proteomes" id="UP000183365">
    <property type="component" value="Unassembled WGS sequence"/>
</dbReference>
<proteinExistence type="predicted"/>
<dbReference type="InterPro" id="IPR019193">
    <property type="entry name" value="UBQ-conj_enz_E2-bd_prot"/>
</dbReference>
<accession>A0A1L0CN23</accession>
<gene>
    <name evidence="1" type="ORF">HGUI_02009</name>
</gene>
<reference evidence="2" key="1">
    <citation type="submission" date="2016-11" db="EMBL/GenBank/DDBJ databases">
        <authorList>
            <person name="Guldener U."/>
        </authorList>
    </citation>
    <scope>NUCLEOTIDE SEQUENCE [LARGE SCALE GENOMIC DNA]</scope>
</reference>
<dbReference type="GO" id="GO:0031624">
    <property type="term" value="F:ubiquitin conjugating enzyme binding"/>
    <property type="evidence" value="ECO:0007669"/>
    <property type="project" value="TreeGrafter"/>
</dbReference>
<keyword evidence="2" id="KW-1185">Reference proteome</keyword>
<protein>
    <submittedName>
        <fullName evidence="1">Uncharacterized protein</fullName>
    </submittedName>
</protein>
<dbReference type="EMBL" id="FQNF01000031">
    <property type="protein sequence ID" value="SGZ39809.1"/>
    <property type="molecule type" value="Genomic_DNA"/>
</dbReference>
<dbReference type="VEuPathDB" id="FungiDB:HGUI_02009"/>
<dbReference type="PANTHER" id="PTHR31531:SF2">
    <property type="entry name" value="E3 UBIQUITIN-PROTEIN LIGASE E3D"/>
    <property type="match status" value="1"/>
</dbReference>
<dbReference type="OrthoDB" id="386949at2759"/>
<evidence type="ECO:0000313" key="1">
    <source>
        <dbReference type="EMBL" id="SGZ39809.1"/>
    </source>
</evidence>
<dbReference type="GO" id="GO:0051865">
    <property type="term" value="P:protein autoubiquitination"/>
    <property type="evidence" value="ECO:0007669"/>
    <property type="project" value="TreeGrafter"/>
</dbReference>
<evidence type="ECO:0000313" key="2">
    <source>
        <dbReference type="Proteomes" id="UP000183365"/>
    </source>
</evidence>
<dbReference type="GO" id="GO:0005829">
    <property type="term" value="C:cytosol"/>
    <property type="evidence" value="ECO:0007669"/>
    <property type="project" value="TreeGrafter"/>
</dbReference>
<dbReference type="AlphaFoldDB" id="A0A1L0CN23"/>
<organism evidence="1 2">
    <name type="scientific">Hanseniaspora guilliermondii</name>
    <dbReference type="NCBI Taxonomy" id="56406"/>
    <lineage>
        <taxon>Eukaryota</taxon>
        <taxon>Fungi</taxon>
        <taxon>Dikarya</taxon>
        <taxon>Ascomycota</taxon>
        <taxon>Saccharomycotina</taxon>
        <taxon>Saccharomycetes</taxon>
        <taxon>Saccharomycodales</taxon>
        <taxon>Saccharomycodaceae</taxon>
        <taxon>Hanseniaspora</taxon>
    </lineage>
</organism>
<dbReference type="GO" id="GO:0061630">
    <property type="term" value="F:ubiquitin protein ligase activity"/>
    <property type="evidence" value="ECO:0007669"/>
    <property type="project" value="TreeGrafter"/>
</dbReference>
<dbReference type="Pfam" id="PF09814">
    <property type="entry name" value="HECT_2"/>
    <property type="match status" value="1"/>
</dbReference>
<dbReference type="GO" id="GO:0005634">
    <property type="term" value="C:nucleus"/>
    <property type="evidence" value="ECO:0007669"/>
    <property type="project" value="TreeGrafter"/>
</dbReference>
<name>A0A1L0CN23_9ASCO</name>
<sequence>MSTIAEDSDYIVTQDYLRNIGIVHIITNGIITKIYNPNDSFSSIGTHANILYDNHKIVQKLHFFVKVDDSLRDLNVSEIRCKSIAGRKTSPDLLEERFIRDPMFTSPLTRQLPCNSLEIRCKNCNHLAIRYNKKDIKRFIDIPESDWEEYMDLWHCHKPTTNKAYNEDVSNIHNLLQHNRKMIKPKADLPILFSDMTLLAYSQPISSKSYFDNDDYVCENCNNRIGKVHLDFDSQGHDYYLEFYKTDILLLFNDNQNNSTIFEVSPMDWLAKEILYYISMYGSRMFKLTPPAGLREQERSLDIWCLDHGISLGINNTKHDHLLKAMYKKHSGQLPGNQNIQEIEIKQGDEDYKCKLYMNLLHEIKNSKKPLSQKISHNYLEEWTPVYI</sequence>
<dbReference type="PANTHER" id="PTHR31531">
    <property type="entry name" value="E3 UBIQUITIN-PROTEIN LIGASE E3D FAMILY MEMBER"/>
    <property type="match status" value="1"/>
</dbReference>
<dbReference type="GO" id="GO:0000209">
    <property type="term" value="P:protein polyubiquitination"/>
    <property type="evidence" value="ECO:0007669"/>
    <property type="project" value="TreeGrafter"/>
</dbReference>